<keyword evidence="5" id="KW-1015">Disulfide bond</keyword>
<name>A0AAV1V919_9STRA</name>
<dbReference type="InterPro" id="IPR009011">
    <property type="entry name" value="Man6P_isomerase_rcpt-bd_dom_sf"/>
</dbReference>
<dbReference type="PANTHER" id="PTHR22727">
    <property type="entry name" value="PROTEIN CBG13728"/>
    <property type="match status" value="1"/>
</dbReference>
<keyword evidence="8" id="KW-0812">Transmembrane</keyword>
<comment type="similarity">
    <text evidence="2">Belongs to the ELAPOR family.</text>
</comment>
<dbReference type="GO" id="GO:0005886">
    <property type="term" value="C:plasma membrane"/>
    <property type="evidence" value="ECO:0007669"/>
    <property type="project" value="UniProtKB-SubCell"/>
</dbReference>
<evidence type="ECO:0000313" key="10">
    <source>
        <dbReference type="EMBL" id="CAK7931030.1"/>
    </source>
</evidence>
<comment type="caution">
    <text evidence="11">The sequence shown here is derived from an EMBL/GenBank/DDBJ whole genome shotgun (WGS) entry which is preliminary data.</text>
</comment>
<dbReference type="AlphaFoldDB" id="A0AAV1V919"/>
<dbReference type="SUPFAM" id="SSF50911">
    <property type="entry name" value="Mannose 6-phosphate receptor domain"/>
    <property type="match status" value="1"/>
</dbReference>
<evidence type="ECO:0000256" key="5">
    <source>
        <dbReference type="ARBA" id="ARBA00023157"/>
    </source>
</evidence>
<sequence>MTNPREAGNFYQQNSGVYGNVMCSAPAQWKLVNGGSHMDILPLESGSGVKVLLTGGSPCGNGKTMSTTFNFVCDLSSGTTNEPTSALKDDDQCNWNIVWRTAYACPICDGDYFHELRSACSGGEQLVSYARKLACYGGSKLESTDSISACTESAVVLDTTALYSVYAAVVIVGFVVLLLMMVILIVHRKYRNAYNDYMYLKGKMPTEENTQENGSKETTFEFTPKSNALHSSPLGTLSPSAPSGQDEMNSAVGDDGVELKLHSV</sequence>
<keyword evidence="3" id="KW-1003">Cell membrane</keyword>
<proteinExistence type="inferred from homology"/>
<evidence type="ECO:0000259" key="9">
    <source>
        <dbReference type="PROSITE" id="PS51914"/>
    </source>
</evidence>
<keyword evidence="6" id="KW-0325">Glycoprotein</keyword>
<evidence type="ECO:0000256" key="2">
    <source>
        <dbReference type="ARBA" id="ARBA00007627"/>
    </source>
</evidence>
<comment type="subcellular location">
    <subcellularLocation>
        <location evidence="1">Cell membrane</location>
        <topology evidence="1">Single-pass type I membrane protein</topology>
    </subcellularLocation>
</comment>
<dbReference type="EMBL" id="CAKLBY020000171">
    <property type="protein sequence ID" value="CAK7931030.1"/>
    <property type="molecule type" value="Genomic_DNA"/>
</dbReference>
<evidence type="ECO:0000256" key="1">
    <source>
        <dbReference type="ARBA" id="ARBA00004251"/>
    </source>
</evidence>
<organism evidence="11 12">
    <name type="scientific">Peronospora matthiolae</name>
    <dbReference type="NCBI Taxonomy" id="2874970"/>
    <lineage>
        <taxon>Eukaryota</taxon>
        <taxon>Sar</taxon>
        <taxon>Stramenopiles</taxon>
        <taxon>Oomycota</taxon>
        <taxon>Peronosporomycetes</taxon>
        <taxon>Peronosporales</taxon>
        <taxon>Peronosporaceae</taxon>
        <taxon>Peronospora</taxon>
    </lineage>
</organism>
<reference evidence="11" key="1">
    <citation type="submission" date="2024-01" db="EMBL/GenBank/DDBJ databases">
        <authorList>
            <person name="Webb A."/>
        </authorList>
    </citation>
    <scope>NUCLEOTIDE SEQUENCE</scope>
    <source>
        <strain evidence="11">Pm1</strain>
    </source>
</reference>
<dbReference type="PANTHER" id="PTHR22727:SF15">
    <property type="entry name" value="MRH DOMAIN-CONTAINING PROTEIN"/>
    <property type="match status" value="1"/>
</dbReference>
<evidence type="ECO:0000313" key="12">
    <source>
        <dbReference type="Proteomes" id="UP001162060"/>
    </source>
</evidence>
<dbReference type="Proteomes" id="UP001162060">
    <property type="component" value="Unassembled WGS sequence"/>
</dbReference>
<evidence type="ECO:0000256" key="3">
    <source>
        <dbReference type="ARBA" id="ARBA00022475"/>
    </source>
</evidence>
<evidence type="ECO:0000256" key="6">
    <source>
        <dbReference type="ARBA" id="ARBA00023180"/>
    </source>
</evidence>
<dbReference type="Gene3D" id="2.70.130.10">
    <property type="entry name" value="Mannose-6-phosphate receptor binding domain"/>
    <property type="match status" value="1"/>
</dbReference>
<evidence type="ECO:0000256" key="7">
    <source>
        <dbReference type="SAM" id="MobiDB-lite"/>
    </source>
</evidence>
<keyword evidence="4" id="KW-0732">Signal</keyword>
<keyword evidence="8" id="KW-1133">Transmembrane helix</keyword>
<feature type="compositionally biased region" description="Polar residues" evidence="7">
    <location>
        <begin position="225"/>
        <end position="248"/>
    </location>
</feature>
<feature type="region of interest" description="Disordered" evidence="7">
    <location>
        <begin position="225"/>
        <end position="255"/>
    </location>
</feature>
<feature type="transmembrane region" description="Helical" evidence="8">
    <location>
        <begin position="163"/>
        <end position="186"/>
    </location>
</feature>
<dbReference type="InterPro" id="IPR044865">
    <property type="entry name" value="MRH_dom"/>
</dbReference>
<dbReference type="PROSITE" id="PS51914">
    <property type="entry name" value="MRH"/>
    <property type="match status" value="1"/>
</dbReference>
<protein>
    <recommendedName>
        <fullName evidence="9">MRH domain-containing protein</fullName>
    </recommendedName>
</protein>
<dbReference type="InterPro" id="IPR039181">
    <property type="entry name" value="Elapor1/2"/>
</dbReference>
<gene>
    <name evidence="10" type="ORF">PM001_LOCUS16180</name>
    <name evidence="11" type="ORF">PM001_LOCUS28435</name>
</gene>
<evidence type="ECO:0000256" key="4">
    <source>
        <dbReference type="ARBA" id="ARBA00022729"/>
    </source>
</evidence>
<evidence type="ECO:0000313" key="11">
    <source>
        <dbReference type="EMBL" id="CAK7943285.1"/>
    </source>
</evidence>
<keyword evidence="8" id="KW-0472">Membrane</keyword>
<feature type="domain" description="MRH" evidence="9">
    <location>
        <begin position="1"/>
        <end position="107"/>
    </location>
</feature>
<accession>A0AAV1V919</accession>
<evidence type="ECO:0000256" key="8">
    <source>
        <dbReference type="SAM" id="Phobius"/>
    </source>
</evidence>
<dbReference type="EMBL" id="CAKLBY020000297">
    <property type="protein sequence ID" value="CAK7943285.1"/>
    <property type="molecule type" value="Genomic_DNA"/>
</dbReference>